<feature type="region of interest" description="Disordered" evidence="1">
    <location>
        <begin position="241"/>
        <end position="265"/>
    </location>
</feature>
<reference evidence="3 4" key="1">
    <citation type="submission" date="2011-08" db="EMBL/GenBank/DDBJ databases">
        <title>The Genome Sequence of Plasmodium vivax India VII.</title>
        <authorList>
            <consortium name="The Broad Institute Genome Sequencing Platform"/>
            <consortium name="The Broad Institute Genome Sequencing Center for Infectious Disease"/>
            <person name="Neafsey D."/>
            <person name="Carlton J."/>
            <person name="Barnwell J."/>
            <person name="Collins W."/>
            <person name="Escalante A."/>
            <person name="Mullikin J."/>
            <person name="Saul A."/>
            <person name="Guigo R."/>
            <person name="Camara F."/>
            <person name="Young S.K."/>
            <person name="Zeng Q."/>
            <person name="Gargeya S."/>
            <person name="Fitzgerald M."/>
            <person name="Haas B."/>
            <person name="Abouelleil A."/>
            <person name="Alvarado L."/>
            <person name="Arachchi H.M."/>
            <person name="Berlin A."/>
            <person name="Brown A."/>
            <person name="Chapman S.B."/>
            <person name="Chen Z."/>
            <person name="Dunbar C."/>
            <person name="Freedman E."/>
            <person name="Gearin G."/>
            <person name="Gellesch M."/>
            <person name="Goldberg J."/>
            <person name="Griggs A."/>
            <person name="Gujja S."/>
            <person name="Heiman D."/>
            <person name="Howarth C."/>
            <person name="Larson L."/>
            <person name="Lui A."/>
            <person name="MacDonald P.J.P."/>
            <person name="Montmayeur A."/>
            <person name="Murphy C."/>
            <person name="Neiman D."/>
            <person name="Pearson M."/>
            <person name="Priest M."/>
            <person name="Roberts A."/>
            <person name="Saif S."/>
            <person name="Shea T."/>
            <person name="Shenoy N."/>
            <person name="Sisk P."/>
            <person name="Stolte C."/>
            <person name="Sykes S."/>
            <person name="Wortman J."/>
            <person name="Nusbaum C."/>
            <person name="Birren B."/>
        </authorList>
    </citation>
    <scope>NUCLEOTIDE SEQUENCE [LARGE SCALE GENOMIC DNA]</scope>
    <source>
        <strain evidence="3 4">India VII</strain>
    </source>
</reference>
<name>A0A0J9V6I8_PLAVI</name>
<proteinExistence type="predicted"/>
<evidence type="ECO:0000256" key="2">
    <source>
        <dbReference type="SAM" id="SignalP"/>
    </source>
</evidence>
<accession>A0A0J9V6I8</accession>
<evidence type="ECO:0000313" key="3">
    <source>
        <dbReference type="EMBL" id="KMZ81623.1"/>
    </source>
</evidence>
<evidence type="ECO:0008006" key="5">
    <source>
        <dbReference type="Google" id="ProtNLM"/>
    </source>
</evidence>
<organism evidence="3 4">
    <name type="scientific">Plasmodium vivax India VII</name>
    <dbReference type="NCBI Taxonomy" id="1077284"/>
    <lineage>
        <taxon>Eukaryota</taxon>
        <taxon>Sar</taxon>
        <taxon>Alveolata</taxon>
        <taxon>Apicomplexa</taxon>
        <taxon>Aconoidasida</taxon>
        <taxon>Haemosporida</taxon>
        <taxon>Plasmodiidae</taxon>
        <taxon>Plasmodium</taxon>
        <taxon>Plasmodium (Plasmodium)</taxon>
    </lineage>
</organism>
<dbReference type="EMBL" id="KQ234239">
    <property type="protein sequence ID" value="KMZ81623.1"/>
    <property type="molecule type" value="Genomic_DNA"/>
</dbReference>
<dbReference type="AlphaFoldDB" id="A0A0J9V6I8"/>
<evidence type="ECO:0000256" key="1">
    <source>
        <dbReference type="SAM" id="MobiDB-lite"/>
    </source>
</evidence>
<feature type="signal peptide" evidence="2">
    <location>
        <begin position="1"/>
        <end position="27"/>
    </location>
</feature>
<feature type="region of interest" description="Disordered" evidence="1">
    <location>
        <begin position="31"/>
        <end position="50"/>
    </location>
</feature>
<feature type="region of interest" description="Disordered" evidence="1">
    <location>
        <begin position="147"/>
        <end position="212"/>
    </location>
</feature>
<keyword evidence="2" id="KW-0732">Signal</keyword>
<feature type="chain" id="PRO_5005324454" description="Merozoite surface protein 3" evidence="2">
    <location>
        <begin position="28"/>
        <end position="348"/>
    </location>
</feature>
<feature type="compositionally biased region" description="Low complexity" evidence="1">
    <location>
        <begin position="100"/>
        <end position="113"/>
    </location>
</feature>
<feature type="compositionally biased region" description="Low complexity" evidence="1">
    <location>
        <begin position="155"/>
        <end position="185"/>
    </location>
</feature>
<protein>
    <recommendedName>
        <fullName evidence="5">Merozoite surface protein 3</fullName>
    </recommendedName>
</protein>
<dbReference type="Proteomes" id="UP000053562">
    <property type="component" value="Unassembled WGS sequence"/>
</dbReference>
<dbReference type="OrthoDB" id="387572at2759"/>
<evidence type="ECO:0000313" key="4">
    <source>
        <dbReference type="Proteomes" id="UP000053562"/>
    </source>
</evidence>
<gene>
    <name evidence="3" type="ORF">PVIIG_04712</name>
</gene>
<feature type="region of interest" description="Disordered" evidence="1">
    <location>
        <begin position="74"/>
        <end position="113"/>
    </location>
</feature>
<sequence length="348" mass="38526">MGKFSGLSIFYFVFLLNFCLYKNGVQGDDMANETNPRVRSGPSNNDHSEQMTKKLNRRNGTHQNVRTNARHYHGAVAGSTGGPNLGSGSVAGNAGGGDGSTPDGTSAAASSGSSNTIGGMLARLFLNALVKPAVNFVVGGKDPVFATPSGNTAGQQPGHQQPQQLEQQQEQQQEQPQEQTDAPQEAPRREEEQQVRTPDPPRVIPPRQEESVTLIDNKMFKLERDQQAHTSMNDLREEVQEEVYDDGDDDHVDEDTNNNTEEDEDEEIVYRYGSDEEAKENGEEQGFSSLLNDETIHMTHIKEHTDVDEEKEKVEDLVKYMTNSLQENDQLVNTLSGLSDDITMFLRK</sequence>
<feature type="compositionally biased region" description="Polar residues" evidence="1">
    <location>
        <begin position="32"/>
        <end position="45"/>
    </location>
</feature>